<dbReference type="SUPFAM" id="SSF52540">
    <property type="entry name" value="P-loop containing nucleoside triphosphate hydrolases"/>
    <property type="match status" value="1"/>
</dbReference>
<dbReference type="GO" id="GO:0003677">
    <property type="term" value="F:DNA binding"/>
    <property type="evidence" value="ECO:0007669"/>
    <property type="project" value="UniProtKB-UniRule"/>
</dbReference>
<dbReference type="Gene3D" id="1.25.40.10">
    <property type="entry name" value="Tetratricopeptide repeat domain"/>
    <property type="match status" value="3"/>
</dbReference>
<dbReference type="InterPro" id="IPR051677">
    <property type="entry name" value="AfsR-DnrI-RedD_regulator"/>
</dbReference>
<dbReference type="CDD" id="cd15831">
    <property type="entry name" value="BTAD"/>
    <property type="match status" value="1"/>
</dbReference>
<evidence type="ECO:0000256" key="3">
    <source>
        <dbReference type="ARBA" id="ARBA00023125"/>
    </source>
</evidence>
<keyword evidence="8" id="KW-1185">Reference proteome</keyword>
<dbReference type="InterPro" id="IPR011990">
    <property type="entry name" value="TPR-like_helical_dom_sf"/>
</dbReference>
<proteinExistence type="inferred from homology"/>
<dbReference type="GO" id="GO:0000160">
    <property type="term" value="P:phosphorelay signal transduction system"/>
    <property type="evidence" value="ECO:0007669"/>
    <property type="project" value="InterPro"/>
</dbReference>
<comment type="caution">
    <text evidence="7">The sequence shown here is derived from an EMBL/GenBank/DDBJ whole genome shotgun (WGS) entry which is preliminary data.</text>
</comment>
<gene>
    <name evidence="7" type="ORF">KDL01_37740</name>
</gene>
<dbReference type="InterPro" id="IPR005158">
    <property type="entry name" value="BTAD"/>
</dbReference>
<dbReference type="EMBL" id="JAGSOG010000373">
    <property type="protein sequence ID" value="MBR7839070.1"/>
    <property type="molecule type" value="Genomic_DNA"/>
</dbReference>
<evidence type="ECO:0000256" key="5">
    <source>
        <dbReference type="PROSITE-ProRule" id="PRU01091"/>
    </source>
</evidence>
<dbReference type="Proteomes" id="UP000675781">
    <property type="component" value="Unassembled WGS sequence"/>
</dbReference>
<dbReference type="InterPro" id="IPR001867">
    <property type="entry name" value="OmpR/PhoB-type_DNA-bd"/>
</dbReference>
<dbReference type="InterPro" id="IPR027417">
    <property type="entry name" value="P-loop_NTPase"/>
</dbReference>
<dbReference type="PRINTS" id="PR00364">
    <property type="entry name" value="DISEASERSIST"/>
</dbReference>
<evidence type="ECO:0000256" key="1">
    <source>
        <dbReference type="ARBA" id="ARBA00005820"/>
    </source>
</evidence>
<dbReference type="PANTHER" id="PTHR35807:SF1">
    <property type="entry name" value="TRANSCRIPTIONAL REGULATOR REDD"/>
    <property type="match status" value="1"/>
</dbReference>
<dbReference type="SMART" id="SM00028">
    <property type="entry name" value="TPR"/>
    <property type="match status" value="5"/>
</dbReference>
<dbReference type="GO" id="GO:0006355">
    <property type="term" value="P:regulation of DNA-templated transcription"/>
    <property type="evidence" value="ECO:0007669"/>
    <property type="project" value="InterPro"/>
</dbReference>
<feature type="domain" description="OmpR/PhoB-type" evidence="6">
    <location>
        <begin position="1"/>
        <end position="93"/>
    </location>
</feature>
<keyword evidence="3 5" id="KW-0238">DNA-binding</keyword>
<feature type="DNA-binding region" description="OmpR/PhoB-type" evidence="5">
    <location>
        <begin position="1"/>
        <end position="93"/>
    </location>
</feature>
<accession>A0A941IRQ6</accession>
<dbReference type="Pfam" id="PF00931">
    <property type="entry name" value="NB-ARC"/>
    <property type="match status" value="1"/>
</dbReference>
<keyword evidence="2" id="KW-0805">Transcription regulation</keyword>
<comment type="similarity">
    <text evidence="1">Belongs to the AfsR/DnrI/RedD regulatory family.</text>
</comment>
<dbReference type="InterPro" id="IPR002182">
    <property type="entry name" value="NB-ARC"/>
</dbReference>
<dbReference type="PANTHER" id="PTHR35807">
    <property type="entry name" value="TRANSCRIPTIONAL REGULATOR REDD-RELATED"/>
    <property type="match status" value="1"/>
</dbReference>
<organism evidence="7 8">
    <name type="scientific">Actinospica durhamensis</name>
    <dbReference type="NCBI Taxonomy" id="1508375"/>
    <lineage>
        <taxon>Bacteria</taxon>
        <taxon>Bacillati</taxon>
        <taxon>Actinomycetota</taxon>
        <taxon>Actinomycetes</taxon>
        <taxon>Catenulisporales</taxon>
        <taxon>Actinospicaceae</taxon>
        <taxon>Actinospica</taxon>
    </lineage>
</organism>
<name>A0A941IRQ6_9ACTN</name>
<dbReference type="Gene3D" id="1.10.10.10">
    <property type="entry name" value="Winged helix-like DNA-binding domain superfamily/Winged helix DNA-binding domain"/>
    <property type="match status" value="1"/>
</dbReference>
<dbReference type="InterPro" id="IPR019734">
    <property type="entry name" value="TPR_rpt"/>
</dbReference>
<keyword evidence="4" id="KW-0804">Transcription</keyword>
<dbReference type="SMART" id="SM01043">
    <property type="entry name" value="BTAD"/>
    <property type="match status" value="1"/>
</dbReference>
<reference evidence="7" key="1">
    <citation type="submission" date="2021-04" db="EMBL/GenBank/DDBJ databases">
        <title>Genome based classification of Actinospica acidithermotolerans sp. nov., an actinobacterium isolated from an Indonesian hot spring.</title>
        <authorList>
            <person name="Kusuma A.B."/>
            <person name="Putra K.E."/>
            <person name="Nafisah S."/>
            <person name="Loh J."/>
            <person name="Nouioui I."/>
            <person name="Goodfellow M."/>
        </authorList>
    </citation>
    <scope>NUCLEOTIDE SEQUENCE</scope>
    <source>
        <strain evidence="7">CSCA 57</strain>
    </source>
</reference>
<sequence>MAELAFRLLGPFEVLSDGRPVPVKSARQRIVLAILLMSPNHVVPLDRLIDSVWDGEPPLTARGQIQICVSALRRTLADPDVIETSPAGYCVRVRPEQLDYASFDASLVRARAAAAAGRLSEASEEMNAALRLWRGVALAGVPGRSAETLANRLQERRIMAIEDRVEIGLALGEHRELLDELVVLTTEHPLRERLHGFLMLALYRSGRQAEALTVYRTARKALIAELGLEPSENLRHLERAILAHDAELNVAQDSARPSPERAPAAQRPHQLPADIPDFVGYDALVQSLVAALTVSSAEGGPAAAGGEGAAARSDVPLAVVTGQPGSGKSTLALHTAHLLRARFPDGQLFAAMHGDAAQPTPTIEVIARFLRALGVASDAIPADPEERVNLLRSRMAFRKLLIVLDDVADENQIRDLLPGVPGPAVLATSRSRLAALPGAHIAEIGLMPEADSVRLLERIVGPGRVESEPEHTRRLARLCGGLPIALRIAGVRLASHPHWSVSTLVNLLADEQHRLDELSHGDVAVRPLLALVHDSLGPRPQQLFGLLSSLELHDFTALTAASAMDTDQREAARLLDDLAEARLLDVSLGASGQLARYRFQTLVRVYASERMAARDDSAVQRLGAATRVFGCLLAMANEAHSRIYGGSYTQLRGRAPRWPGAAAYFALLDPDPLLWMDVERPSLRAAVLQAAALVRAPADAAALPGDGTGMDELCWELAINAVTVYEARALFDEWRDTHTAALEAARTAGNRRGEAAMLASLGSLGVAQRSKDDVAKLQSALALFEELDDLVGQALAQRNLAHIDRIQGHPRRAVERYEKALTGFRAMGDVAGQAHVLSGLARAQLDLGDTVQAEVLAKESLTLAGQLDNRRFQAQALYRLGEVLMQSSQMLAAKAVLQETLNLTQQLGDLIGEAYATSGLGLAALETGELNSAEIHYSRVAEICQKVNERNVHAQAVFGLGRVYDLRSEYDLAERYYVSAVNAFAAQGNEPWHTRAVEALHEVRKAASRLSTFADPTGYEHPGA</sequence>
<protein>
    <submittedName>
        <fullName evidence="7">Winged helix-turn-helix domain-containing protein</fullName>
    </submittedName>
</protein>
<evidence type="ECO:0000256" key="2">
    <source>
        <dbReference type="ARBA" id="ARBA00023015"/>
    </source>
</evidence>
<evidence type="ECO:0000313" key="7">
    <source>
        <dbReference type="EMBL" id="MBR7839070.1"/>
    </source>
</evidence>
<dbReference type="GO" id="GO:0043531">
    <property type="term" value="F:ADP binding"/>
    <property type="evidence" value="ECO:0007669"/>
    <property type="project" value="InterPro"/>
</dbReference>
<dbReference type="AlphaFoldDB" id="A0A941IRQ6"/>
<dbReference type="SUPFAM" id="SSF48452">
    <property type="entry name" value="TPR-like"/>
    <property type="match status" value="3"/>
</dbReference>
<dbReference type="Pfam" id="PF03704">
    <property type="entry name" value="BTAD"/>
    <property type="match status" value="1"/>
</dbReference>
<evidence type="ECO:0000313" key="8">
    <source>
        <dbReference type="Proteomes" id="UP000675781"/>
    </source>
</evidence>
<dbReference type="InterPro" id="IPR016032">
    <property type="entry name" value="Sig_transdc_resp-reg_C-effctor"/>
</dbReference>
<dbReference type="Gene3D" id="3.40.50.300">
    <property type="entry name" value="P-loop containing nucleotide triphosphate hydrolases"/>
    <property type="match status" value="1"/>
</dbReference>
<evidence type="ECO:0000259" key="6">
    <source>
        <dbReference type="PROSITE" id="PS51755"/>
    </source>
</evidence>
<dbReference type="PROSITE" id="PS51755">
    <property type="entry name" value="OMPR_PHOB"/>
    <property type="match status" value="1"/>
</dbReference>
<dbReference type="InterPro" id="IPR036388">
    <property type="entry name" value="WH-like_DNA-bd_sf"/>
</dbReference>
<evidence type="ECO:0000256" key="4">
    <source>
        <dbReference type="ARBA" id="ARBA00023163"/>
    </source>
</evidence>
<dbReference type="RefSeq" id="WP_212533514.1">
    <property type="nucleotide sequence ID" value="NZ_JAGSOG010000373.1"/>
</dbReference>
<dbReference type="SMART" id="SM00862">
    <property type="entry name" value="Trans_reg_C"/>
    <property type="match status" value="1"/>
</dbReference>
<dbReference type="Pfam" id="PF00486">
    <property type="entry name" value="Trans_reg_C"/>
    <property type="match status" value="1"/>
</dbReference>
<dbReference type="SUPFAM" id="SSF46894">
    <property type="entry name" value="C-terminal effector domain of the bipartite response regulators"/>
    <property type="match status" value="1"/>
</dbReference>